<protein>
    <recommendedName>
        <fullName evidence="3">PKD domain-containing protein</fullName>
    </recommendedName>
</protein>
<keyword evidence="2" id="KW-1185">Reference proteome</keyword>
<comment type="caution">
    <text evidence="1">The sequence shown here is derived from an EMBL/GenBank/DDBJ whole genome shotgun (WGS) entry which is preliminary data.</text>
</comment>
<dbReference type="OrthoDB" id="1466733at2"/>
<organism evidence="1 2">
    <name type="scientific">Rufibacter hautae</name>
    <dbReference type="NCBI Taxonomy" id="2595005"/>
    <lineage>
        <taxon>Bacteria</taxon>
        <taxon>Pseudomonadati</taxon>
        <taxon>Bacteroidota</taxon>
        <taxon>Cytophagia</taxon>
        <taxon>Cytophagales</taxon>
        <taxon>Hymenobacteraceae</taxon>
        <taxon>Rufibacter</taxon>
    </lineage>
</organism>
<evidence type="ECO:0000313" key="2">
    <source>
        <dbReference type="Proteomes" id="UP000324133"/>
    </source>
</evidence>
<dbReference type="AlphaFoldDB" id="A0A5B6TUQ3"/>
<dbReference type="InterPro" id="IPR013783">
    <property type="entry name" value="Ig-like_fold"/>
</dbReference>
<gene>
    <name evidence="1" type="ORF">FOA19_06425</name>
</gene>
<accession>A0A5B6TUQ3</accession>
<reference evidence="1 2" key="1">
    <citation type="submission" date="2019-07" db="EMBL/GenBank/DDBJ databases">
        <title>Rufibacter sp. nov., isolated from lake sediment.</title>
        <authorList>
            <person name="Qu J.-H."/>
        </authorList>
    </citation>
    <scope>NUCLEOTIDE SEQUENCE [LARGE SCALE GENOMIC DNA]</scope>
    <source>
        <strain evidence="1 2">NBS58-1</strain>
    </source>
</reference>
<dbReference type="CDD" id="cd00146">
    <property type="entry name" value="PKD"/>
    <property type="match status" value="1"/>
</dbReference>
<proteinExistence type="predicted"/>
<name>A0A5B6TUQ3_9BACT</name>
<dbReference type="Pfam" id="PF22352">
    <property type="entry name" value="K319L-like_PKD"/>
    <property type="match status" value="1"/>
</dbReference>
<sequence length="722" mass="77006">MKNSLITLLSAALKGRRALFFTRKAGLVSGTVKTLTLLLIALSTFLVSCQEDEEDAPAPIIGVLTVDAGADQTVEVGQTVTLDGSSTKDSRNDSISYNWSLVTKPTGSTSAVTNPKKVKPTFVPDAAGQYKLELTVFSKNGQKKDTVQVTATPKSDPNSATILSTDILSDLVLEDKFTEPGKADYIVTNLLQVKARLTVKPGVIIEFDADKGLEILGQGSLIANGTPSQTITFTGKQKVRGFWKGIFVGSNAEMHLVEVTYGGSSAQREIEVKANVGVWGDHISGASLKATNCSFNNANGYGLAVLGSLGAFYNNSFNDNSKLPLYIVASQIHTLDTESRYNGADKGIGIAGIVPQYITNVTWPLMKDGTNYVAVGDLTMEGSVAIAPGVTIEFMKGAGMYVREMGSLKAIGTAAKKITFTGRAKVKGSWRGIVFRSMNQTSEFAYTEVSYGGETSYNIGGKEYRGNLLLWGDASLPGYEGALTITNSSLTNSAGYGMVVAPGGGYLNDFRSNTFSQNAGAAMYVDPNQIHKIDTGSRLYDNNGYNGLETEGTLNNGDEVEWNIPIGGLRVHVVGDLFVKSGLKMHFDPRGSIGLQFDDNKGMFIQNGGYLIAKGAPGTEVSFTGFHRQSQLGYWKGITFESNSPLNELNDVNVSYAGASGATTLNNTSNIMVKGSAKIINCEIYNGLGWGLYVTRAGTVNADASSGNFFGNNKRGAYLKEK</sequence>
<dbReference type="EMBL" id="VKKY01000001">
    <property type="protein sequence ID" value="KAA3440288.1"/>
    <property type="molecule type" value="Genomic_DNA"/>
</dbReference>
<dbReference type="Gene3D" id="2.60.40.10">
    <property type="entry name" value="Immunoglobulins"/>
    <property type="match status" value="1"/>
</dbReference>
<dbReference type="InterPro" id="IPR011050">
    <property type="entry name" value="Pectin_lyase_fold/virulence"/>
</dbReference>
<evidence type="ECO:0008006" key="3">
    <source>
        <dbReference type="Google" id="ProtNLM"/>
    </source>
</evidence>
<dbReference type="RefSeq" id="WP_149089924.1">
    <property type="nucleotide sequence ID" value="NZ_VKKY01000001.1"/>
</dbReference>
<dbReference type="SUPFAM" id="SSF49299">
    <property type="entry name" value="PKD domain"/>
    <property type="match status" value="1"/>
</dbReference>
<dbReference type="Proteomes" id="UP000324133">
    <property type="component" value="Unassembled WGS sequence"/>
</dbReference>
<dbReference type="InterPro" id="IPR035986">
    <property type="entry name" value="PKD_dom_sf"/>
</dbReference>
<evidence type="ECO:0000313" key="1">
    <source>
        <dbReference type="EMBL" id="KAA3440288.1"/>
    </source>
</evidence>
<dbReference type="SUPFAM" id="SSF51126">
    <property type="entry name" value="Pectin lyase-like"/>
    <property type="match status" value="1"/>
</dbReference>